<dbReference type="PROSITE" id="PS50199">
    <property type="entry name" value="ZF_RANBP2_2"/>
    <property type="match status" value="1"/>
</dbReference>
<keyword evidence="7" id="KW-0479">Metal-binding</keyword>
<evidence type="ECO:0000256" key="16">
    <source>
        <dbReference type="SAM" id="MobiDB-lite"/>
    </source>
</evidence>
<dbReference type="GO" id="GO:0003684">
    <property type="term" value="F:damaged DNA binding"/>
    <property type="evidence" value="ECO:0007669"/>
    <property type="project" value="InterPro"/>
</dbReference>
<dbReference type="Gene3D" id="4.10.1060.10">
    <property type="entry name" value="Zinc finger, RanBP2-type"/>
    <property type="match status" value="1"/>
</dbReference>
<dbReference type="EC" id="2.7.7.7" evidence="2"/>
<dbReference type="Pfam" id="PF11798">
    <property type="entry name" value="IMS_HHH"/>
    <property type="match status" value="1"/>
</dbReference>
<accession>A0A087SGZ0</accession>
<dbReference type="CDD" id="cd03586">
    <property type="entry name" value="PolY_Pol_IV_kappa"/>
    <property type="match status" value="1"/>
</dbReference>
<keyword evidence="12" id="KW-0239">DNA-directed DNA polymerase</keyword>
<dbReference type="PANTHER" id="PTHR11076:SF33">
    <property type="entry name" value="DNA POLYMERASE KAPPA"/>
    <property type="match status" value="1"/>
</dbReference>
<keyword evidence="10" id="KW-0862">Zinc</keyword>
<evidence type="ECO:0000256" key="5">
    <source>
        <dbReference type="ARBA" id="ARBA00022695"/>
    </source>
</evidence>
<dbReference type="InterPro" id="IPR036775">
    <property type="entry name" value="DNA_pol_Y-fam_lit_finger_sf"/>
</dbReference>
<evidence type="ECO:0000256" key="14">
    <source>
        <dbReference type="ARBA" id="ARBA00049244"/>
    </source>
</evidence>
<evidence type="ECO:0000256" key="7">
    <source>
        <dbReference type="ARBA" id="ARBA00022723"/>
    </source>
</evidence>
<comment type="similarity">
    <text evidence="1">Belongs to the DNA polymerase type-Y family.</text>
</comment>
<organism evidence="20 21">
    <name type="scientific">Auxenochlorella protothecoides</name>
    <name type="common">Green microalga</name>
    <name type="synonym">Chlorella protothecoides</name>
    <dbReference type="NCBI Taxonomy" id="3075"/>
    <lineage>
        <taxon>Eukaryota</taxon>
        <taxon>Viridiplantae</taxon>
        <taxon>Chlorophyta</taxon>
        <taxon>core chlorophytes</taxon>
        <taxon>Trebouxiophyceae</taxon>
        <taxon>Chlorellales</taxon>
        <taxon>Chlorellaceae</taxon>
        <taxon>Auxenochlorella</taxon>
    </lineage>
</organism>
<dbReference type="InterPro" id="IPR001876">
    <property type="entry name" value="Znf_RanBP2"/>
</dbReference>
<evidence type="ECO:0000256" key="13">
    <source>
        <dbReference type="ARBA" id="ARBA00023204"/>
    </source>
</evidence>
<dbReference type="InterPro" id="IPR035892">
    <property type="entry name" value="C2_domain_sf"/>
</dbReference>
<evidence type="ECO:0000259" key="18">
    <source>
        <dbReference type="PROSITE" id="PS50173"/>
    </source>
</evidence>
<dbReference type="SMART" id="SM00239">
    <property type="entry name" value="C2"/>
    <property type="match status" value="1"/>
</dbReference>
<dbReference type="AlphaFoldDB" id="A0A087SGZ0"/>
<protein>
    <recommendedName>
        <fullName evidence="3">DNA polymerase kappa</fullName>
        <ecNumber evidence="2">2.7.7.7</ecNumber>
    </recommendedName>
</protein>
<evidence type="ECO:0000256" key="9">
    <source>
        <dbReference type="ARBA" id="ARBA00022771"/>
    </source>
</evidence>
<dbReference type="SUPFAM" id="SSF56672">
    <property type="entry name" value="DNA/RNA polymerases"/>
    <property type="match status" value="1"/>
</dbReference>
<evidence type="ECO:0000256" key="6">
    <source>
        <dbReference type="ARBA" id="ARBA00022705"/>
    </source>
</evidence>
<evidence type="ECO:0000256" key="12">
    <source>
        <dbReference type="ARBA" id="ARBA00022932"/>
    </source>
</evidence>
<dbReference type="Proteomes" id="UP000028924">
    <property type="component" value="Unassembled WGS sequence"/>
</dbReference>
<dbReference type="GO" id="GO:0008270">
    <property type="term" value="F:zinc ion binding"/>
    <property type="evidence" value="ECO:0007669"/>
    <property type="project" value="UniProtKB-KW"/>
</dbReference>
<dbReference type="FunFam" id="3.30.1490.100:FF:000004">
    <property type="entry name" value="DNA polymerase IV"/>
    <property type="match status" value="1"/>
</dbReference>
<feature type="compositionally biased region" description="Basic and acidic residues" evidence="16">
    <location>
        <begin position="414"/>
        <end position="429"/>
    </location>
</feature>
<evidence type="ECO:0000256" key="4">
    <source>
        <dbReference type="ARBA" id="ARBA00022679"/>
    </source>
</evidence>
<evidence type="ECO:0000259" key="17">
    <source>
        <dbReference type="PROSITE" id="PS50004"/>
    </source>
</evidence>
<gene>
    <name evidence="20" type="ORF">F751_1873</name>
</gene>
<dbReference type="GO" id="GO:0006281">
    <property type="term" value="P:DNA repair"/>
    <property type="evidence" value="ECO:0007669"/>
    <property type="project" value="UniProtKB-KW"/>
</dbReference>
<feature type="region of interest" description="Disordered" evidence="16">
    <location>
        <begin position="353"/>
        <end position="386"/>
    </location>
</feature>
<dbReference type="eggNOG" id="KOG1012">
    <property type="taxonomic scope" value="Eukaryota"/>
</dbReference>
<dbReference type="PROSITE" id="PS01358">
    <property type="entry name" value="ZF_RANBP2_1"/>
    <property type="match status" value="1"/>
</dbReference>
<dbReference type="InterPro" id="IPR000008">
    <property type="entry name" value="C2_dom"/>
</dbReference>
<keyword evidence="13" id="KW-0234">DNA repair</keyword>
<dbReference type="SUPFAM" id="SSF49562">
    <property type="entry name" value="C2 domain (Calcium/lipid-binding domain, CaLB)"/>
    <property type="match status" value="1"/>
</dbReference>
<dbReference type="InterPro" id="IPR022880">
    <property type="entry name" value="DNApol_IV"/>
</dbReference>
<dbReference type="InterPro" id="IPR017961">
    <property type="entry name" value="DNA_pol_Y-fam_little_finger"/>
</dbReference>
<comment type="catalytic activity">
    <reaction evidence="14">
        <text>DNA(n) + a 2'-deoxyribonucleoside 5'-triphosphate = DNA(n+1) + diphosphate</text>
        <dbReference type="Rhea" id="RHEA:22508"/>
        <dbReference type="Rhea" id="RHEA-COMP:17339"/>
        <dbReference type="Rhea" id="RHEA-COMP:17340"/>
        <dbReference type="ChEBI" id="CHEBI:33019"/>
        <dbReference type="ChEBI" id="CHEBI:61560"/>
        <dbReference type="ChEBI" id="CHEBI:173112"/>
        <dbReference type="EC" id="2.7.7.7"/>
    </reaction>
</comment>
<dbReference type="InterPro" id="IPR043128">
    <property type="entry name" value="Rev_trsase/Diguanyl_cyclase"/>
</dbReference>
<dbReference type="Gene3D" id="1.10.150.810">
    <property type="match status" value="2"/>
</dbReference>
<dbReference type="PROSITE" id="PS50173">
    <property type="entry name" value="UMUC"/>
    <property type="match status" value="1"/>
</dbReference>
<dbReference type="SUPFAM" id="SSF90209">
    <property type="entry name" value="Ran binding protein zinc finger-like"/>
    <property type="match status" value="1"/>
</dbReference>
<dbReference type="OrthoDB" id="1747274at2759"/>
<dbReference type="GO" id="GO:0003887">
    <property type="term" value="F:DNA-directed DNA polymerase activity"/>
    <property type="evidence" value="ECO:0007669"/>
    <property type="project" value="UniProtKB-KW"/>
</dbReference>
<dbReference type="Gene3D" id="3.30.1490.100">
    <property type="entry name" value="DNA polymerase, Y-family, little finger domain"/>
    <property type="match status" value="1"/>
</dbReference>
<evidence type="ECO:0000256" key="11">
    <source>
        <dbReference type="ARBA" id="ARBA00022842"/>
    </source>
</evidence>
<sequence>MDTVFTNFKAGMEGVDKEKVKAIVHDMSKGSDHFKNEQRKAAATDKAKPFAVGGIGMISTANYVARRYGVRSAMPGFIALKLCPQLIFVKSNFDKYSKASAQTRAVFRDYDPEFEAGSMDEAYLDVTEYWFNSLTVHPYSVGIAPNRMLAKVCSDRNKPNGQYELPSTLAAVRQFVAALEIRKVPGVGKVTERILSAFGVHVAADLHTHRALLAALFSPVSLDFFMRIALGLGSTRHSDPGPDGSVGRKGMSCERTFRNMSEPRDLEAKLGELAEHLAADMASEDLKGRTLTLKLKCSNFELRTRAMTLPKYIHTASDILAAALKLLQAELPIEVRDPGQLSLAEMLAGRRSPAAGAEAGPSSAGAEAGPSSAGAGDYEGEAAGSSLGEGELLELSLQDWGRRRGPRPPAEDTCPGRDGSRSPDGREAKPAAMGEWACGACTLLNPGLAGRCEACGQRRRPHATMAVRRGQKKKPKVEGVTLDRFLAGKSRAASRGIDSPASGGSADIAECSLCRVTGDTRMTGDVNIEFDFDWKSEGQALELYISVPKLPLLVSEVVPDPLEDTLALLMSLTVMCTDLWLKGTARVTLRPLLEEMPVVGGVRISLINPPDFGYDLKLGYDLRFVLETMEPLIKSWVDGVVKESVLQPYVLPEHLWIPITDDAEDVDKPEGVLHVKILNATGVPRMDLLGGCDPYLEIYVRDSQRRLTDVRKKTREPTWNESFVFAIAAPQYQELRMIMWDEDEWSPPDEIGRALLPIKELEHGKQTSKTLDFKARVEEVHEEEKAKATRMQHFAMALGRPFIKKGGTMCHLNVEVTYTPLSRKEVELVENAMRHGAEHALRQRSVQQGISPAVRELIRTGVVQLTLHNVHSKTLVSKLRTPHVKARMRVKESEKSSPLTLANRRGQAAFPAPLSVHVGLDAVEDESTMVEIIIQEKGWVGTSTVGKLEFPLATVIKRMKTKGEFHLQEGSGTAKLDLRWTRYL</sequence>
<dbReference type="Pfam" id="PF11799">
    <property type="entry name" value="IMS_C"/>
    <property type="match status" value="1"/>
</dbReference>
<dbReference type="InterPro" id="IPR001126">
    <property type="entry name" value="UmuC"/>
</dbReference>
<evidence type="ECO:0000256" key="3">
    <source>
        <dbReference type="ARBA" id="ARBA00016178"/>
    </source>
</evidence>
<dbReference type="GO" id="GO:0042276">
    <property type="term" value="P:error-prone translesion synthesis"/>
    <property type="evidence" value="ECO:0007669"/>
    <property type="project" value="TreeGrafter"/>
</dbReference>
<feature type="region of interest" description="Disordered" evidence="16">
    <location>
        <begin position="399"/>
        <end position="429"/>
    </location>
</feature>
<dbReference type="InterPro" id="IPR024728">
    <property type="entry name" value="PolY_HhH_motif"/>
</dbReference>
<dbReference type="Pfam" id="PF00817">
    <property type="entry name" value="IMS"/>
    <property type="match status" value="1"/>
</dbReference>
<evidence type="ECO:0000256" key="2">
    <source>
        <dbReference type="ARBA" id="ARBA00012417"/>
    </source>
</evidence>
<dbReference type="InterPro" id="IPR050116">
    <property type="entry name" value="DNA_polymerase-Y"/>
</dbReference>
<feature type="domain" description="RanBP2-type" evidence="19">
    <location>
        <begin position="432"/>
        <end position="461"/>
    </location>
</feature>
<keyword evidence="5" id="KW-0548">Nucleotidyltransferase</keyword>
<name>A0A087SGZ0_AUXPR</name>
<dbReference type="Gene3D" id="2.60.40.150">
    <property type="entry name" value="C2 domain"/>
    <property type="match status" value="1"/>
</dbReference>
<keyword evidence="8" id="KW-0227">DNA damage</keyword>
<keyword evidence="6" id="KW-0235">DNA replication</keyword>
<feature type="domain" description="C2" evidence="17">
    <location>
        <begin position="651"/>
        <end position="771"/>
    </location>
</feature>
<dbReference type="PANTHER" id="PTHR11076">
    <property type="entry name" value="DNA REPAIR POLYMERASE UMUC / TRANSFERASE FAMILY MEMBER"/>
    <property type="match status" value="1"/>
</dbReference>
<dbReference type="GeneID" id="23613264"/>
<feature type="domain" description="UmuC" evidence="18">
    <location>
        <begin position="46"/>
        <end position="188"/>
    </location>
</feature>
<dbReference type="Gene3D" id="3.30.70.270">
    <property type="match status" value="2"/>
</dbReference>
<dbReference type="Pfam" id="PF00168">
    <property type="entry name" value="C2"/>
    <property type="match status" value="1"/>
</dbReference>
<evidence type="ECO:0000256" key="8">
    <source>
        <dbReference type="ARBA" id="ARBA00022763"/>
    </source>
</evidence>
<keyword evidence="4" id="KW-0808">Transferase</keyword>
<keyword evidence="21" id="KW-1185">Reference proteome</keyword>
<keyword evidence="11" id="KW-0460">Magnesium</keyword>
<proteinExistence type="inferred from homology"/>
<dbReference type="InterPro" id="IPR043502">
    <property type="entry name" value="DNA/RNA_pol_sf"/>
</dbReference>
<dbReference type="STRING" id="3075.A0A087SGZ0"/>
<evidence type="ECO:0000256" key="1">
    <source>
        <dbReference type="ARBA" id="ARBA00010945"/>
    </source>
</evidence>
<evidence type="ECO:0000313" key="20">
    <source>
        <dbReference type="EMBL" id="KFM24994.1"/>
    </source>
</evidence>
<dbReference type="CDD" id="cd00030">
    <property type="entry name" value="C2"/>
    <property type="match status" value="1"/>
</dbReference>
<dbReference type="InterPro" id="IPR036443">
    <property type="entry name" value="Znf_RanBP2_sf"/>
</dbReference>
<dbReference type="SUPFAM" id="SSF100879">
    <property type="entry name" value="Lesion bypass DNA polymerase (Y-family), little finger domain"/>
    <property type="match status" value="1"/>
</dbReference>
<dbReference type="Gene3D" id="3.40.1170.60">
    <property type="match status" value="1"/>
</dbReference>
<evidence type="ECO:0000313" key="21">
    <source>
        <dbReference type="Proteomes" id="UP000028924"/>
    </source>
</evidence>
<reference evidence="20 21" key="1">
    <citation type="journal article" date="2014" name="BMC Genomics">
        <title>Oil accumulation mechanisms of the oleaginous microalga Chlorella protothecoides revealed through its genome, transcriptomes, and proteomes.</title>
        <authorList>
            <person name="Gao C."/>
            <person name="Wang Y."/>
            <person name="Shen Y."/>
            <person name="Yan D."/>
            <person name="He X."/>
            <person name="Dai J."/>
            <person name="Wu Q."/>
        </authorList>
    </citation>
    <scope>NUCLEOTIDE SEQUENCE [LARGE SCALE GENOMIC DNA]</scope>
    <source>
        <strain evidence="20 21">0710</strain>
    </source>
</reference>
<keyword evidence="9 15" id="KW-0863">Zinc-finger</keyword>
<dbReference type="GO" id="GO:0006260">
    <property type="term" value="P:DNA replication"/>
    <property type="evidence" value="ECO:0007669"/>
    <property type="project" value="UniProtKB-KW"/>
</dbReference>
<evidence type="ECO:0000259" key="19">
    <source>
        <dbReference type="PROSITE" id="PS50199"/>
    </source>
</evidence>
<dbReference type="RefSeq" id="XP_011397882.1">
    <property type="nucleotide sequence ID" value="XM_011399580.1"/>
</dbReference>
<dbReference type="eggNOG" id="KOG2094">
    <property type="taxonomic scope" value="Eukaryota"/>
</dbReference>
<dbReference type="GO" id="GO:0005634">
    <property type="term" value="C:nucleus"/>
    <property type="evidence" value="ECO:0007669"/>
    <property type="project" value="TreeGrafter"/>
</dbReference>
<dbReference type="EMBL" id="KL662111">
    <property type="protein sequence ID" value="KFM24994.1"/>
    <property type="molecule type" value="Genomic_DNA"/>
</dbReference>
<dbReference type="KEGG" id="apro:F751_1873"/>
<dbReference type="PROSITE" id="PS50004">
    <property type="entry name" value="C2"/>
    <property type="match status" value="1"/>
</dbReference>
<dbReference type="SMART" id="SM00547">
    <property type="entry name" value="ZnF_RBZ"/>
    <property type="match status" value="1"/>
</dbReference>
<evidence type="ECO:0000256" key="15">
    <source>
        <dbReference type="PROSITE-ProRule" id="PRU00322"/>
    </source>
</evidence>
<evidence type="ECO:0000256" key="10">
    <source>
        <dbReference type="ARBA" id="ARBA00022833"/>
    </source>
</evidence>